<name>A0A7W8H866_9FIRM</name>
<evidence type="ECO:0000256" key="4">
    <source>
        <dbReference type="ARBA" id="ARBA00022989"/>
    </source>
</evidence>
<feature type="transmembrane region" description="Helical" evidence="6">
    <location>
        <begin position="158"/>
        <end position="180"/>
    </location>
</feature>
<keyword evidence="8" id="KW-1185">Reference proteome</keyword>
<dbReference type="Proteomes" id="UP000543642">
    <property type="component" value="Unassembled WGS sequence"/>
</dbReference>
<keyword evidence="2" id="KW-1003">Cell membrane</keyword>
<evidence type="ECO:0000256" key="3">
    <source>
        <dbReference type="ARBA" id="ARBA00022692"/>
    </source>
</evidence>
<keyword evidence="4 6" id="KW-1133">Transmembrane helix</keyword>
<evidence type="ECO:0000256" key="5">
    <source>
        <dbReference type="ARBA" id="ARBA00023136"/>
    </source>
</evidence>
<proteinExistence type="predicted"/>
<dbReference type="CDD" id="cd06579">
    <property type="entry name" value="TM_PBP1_transp_AraH_like"/>
    <property type="match status" value="1"/>
</dbReference>
<keyword evidence="3 6" id="KW-0812">Transmembrane</keyword>
<organism evidence="7 8">
    <name type="scientific">Catenibacillus scindens</name>
    <dbReference type="NCBI Taxonomy" id="673271"/>
    <lineage>
        <taxon>Bacteria</taxon>
        <taxon>Bacillati</taxon>
        <taxon>Bacillota</taxon>
        <taxon>Clostridia</taxon>
        <taxon>Lachnospirales</taxon>
        <taxon>Lachnospiraceae</taxon>
        <taxon>Catenibacillus</taxon>
    </lineage>
</organism>
<feature type="transmembrane region" description="Helical" evidence="6">
    <location>
        <begin position="39"/>
        <end position="60"/>
    </location>
</feature>
<dbReference type="RefSeq" id="WP_183770858.1">
    <property type="nucleotide sequence ID" value="NZ_CAWVEG010000085.1"/>
</dbReference>
<accession>A0A7W8H866</accession>
<gene>
    <name evidence="7" type="ORF">HNP82_000377</name>
</gene>
<protein>
    <submittedName>
        <fullName evidence="7">Ribose/xylose/arabinose/galactoside ABC-type transport system permease subunit</fullName>
    </submittedName>
</protein>
<dbReference type="EMBL" id="JACHFW010000001">
    <property type="protein sequence ID" value="MBB5263283.1"/>
    <property type="molecule type" value="Genomic_DNA"/>
</dbReference>
<keyword evidence="5 6" id="KW-0472">Membrane</keyword>
<evidence type="ECO:0000313" key="8">
    <source>
        <dbReference type="Proteomes" id="UP000543642"/>
    </source>
</evidence>
<evidence type="ECO:0000256" key="2">
    <source>
        <dbReference type="ARBA" id="ARBA00022475"/>
    </source>
</evidence>
<feature type="transmembrane region" description="Helical" evidence="6">
    <location>
        <begin position="211"/>
        <end position="230"/>
    </location>
</feature>
<dbReference type="PANTHER" id="PTHR32196">
    <property type="entry name" value="ABC TRANSPORTER PERMEASE PROTEIN YPHD-RELATED-RELATED"/>
    <property type="match status" value="1"/>
</dbReference>
<dbReference type="Pfam" id="PF02653">
    <property type="entry name" value="BPD_transp_2"/>
    <property type="match status" value="1"/>
</dbReference>
<evidence type="ECO:0000256" key="1">
    <source>
        <dbReference type="ARBA" id="ARBA00004651"/>
    </source>
</evidence>
<comment type="caution">
    <text evidence="7">The sequence shown here is derived from an EMBL/GenBank/DDBJ whole genome shotgun (WGS) entry which is preliminary data.</text>
</comment>
<evidence type="ECO:0000313" key="7">
    <source>
        <dbReference type="EMBL" id="MBB5263283.1"/>
    </source>
</evidence>
<sequence>MTKSKIQKLIKDNMMLIILILMVIIFCIFSPNFRSFRNIMNVCTQNAYFIIAAIGVALVMISGGTDLSVGQAMAVIGISIAMFMQNLGLPVVVAIILGLIVGIILGCFNGFMANLLRIHPMIVTLATMTLFQGISYTLSGSKSFYGFPDSYINIGQGYVGPISVPVIIVIVVAVVIHLMLEKTCFGRFIYAVGGNAETARLAGINVNKIKVMVFGIAGALFALAAIVLTSRGGSASSNIGPGVEFDCITACVLGGISFIGGEGKVKGAIVGCLILGFLTNGMQMIGMGTYIQYIVKGIILLASIGYDTYQQTKVKKAPAKA</sequence>
<dbReference type="AlphaFoldDB" id="A0A7W8H866"/>
<feature type="transmembrane region" description="Helical" evidence="6">
    <location>
        <begin position="12"/>
        <end position="33"/>
    </location>
</feature>
<evidence type="ECO:0000256" key="6">
    <source>
        <dbReference type="SAM" id="Phobius"/>
    </source>
</evidence>
<feature type="transmembrane region" description="Helical" evidence="6">
    <location>
        <begin position="91"/>
        <end position="111"/>
    </location>
</feature>
<feature type="transmembrane region" description="Helical" evidence="6">
    <location>
        <begin position="291"/>
        <end position="309"/>
    </location>
</feature>
<feature type="transmembrane region" description="Helical" evidence="6">
    <location>
        <begin position="118"/>
        <end position="138"/>
    </location>
</feature>
<reference evidence="7 8" key="1">
    <citation type="submission" date="2020-08" db="EMBL/GenBank/DDBJ databases">
        <title>Genomic Encyclopedia of Type Strains, Phase IV (KMG-IV): sequencing the most valuable type-strain genomes for metagenomic binning, comparative biology and taxonomic classification.</title>
        <authorList>
            <person name="Goeker M."/>
        </authorList>
    </citation>
    <scope>NUCLEOTIDE SEQUENCE [LARGE SCALE GENOMIC DNA]</scope>
    <source>
        <strain evidence="7 8">DSM 106146</strain>
    </source>
</reference>
<dbReference type="InterPro" id="IPR001851">
    <property type="entry name" value="ABC_transp_permease"/>
</dbReference>
<comment type="subcellular location">
    <subcellularLocation>
        <location evidence="1">Cell membrane</location>
        <topology evidence="1">Multi-pass membrane protein</topology>
    </subcellularLocation>
</comment>
<dbReference type="GO" id="GO:0005886">
    <property type="term" value="C:plasma membrane"/>
    <property type="evidence" value="ECO:0007669"/>
    <property type="project" value="UniProtKB-SubCell"/>
</dbReference>
<dbReference type="GO" id="GO:0022857">
    <property type="term" value="F:transmembrane transporter activity"/>
    <property type="evidence" value="ECO:0007669"/>
    <property type="project" value="InterPro"/>
</dbReference>